<evidence type="ECO:0000256" key="1">
    <source>
        <dbReference type="ARBA" id="ARBA00023239"/>
    </source>
</evidence>
<dbReference type="PANTHER" id="PTHR10088">
    <property type="entry name" value="GLUCOKINASE REGULATORY PROTEIN"/>
    <property type="match status" value="1"/>
</dbReference>
<dbReference type="CDD" id="cd05007">
    <property type="entry name" value="SIS_Etherase"/>
    <property type="match status" value="1"/>
</dbReference>
<dbReference type="Proteomes" id="UP000614200">
    <property type="component" value="Unassembled WGS sequence"/>
</dbReference>
<dbReference type="Gene3D" id="3.40.50.10490">
    <property type="entry name" value="Glucose-6-phosphate isomerase like protein, domain 1"/>
    <property type="match status" value="1"/>
</dbReference>
<comment type="caution">
    <text evidence="5">The sequence shown here is derived from an EMBL/GenBank/DDBJ whole genome shotgun (WGS) entry which is preliminary data.</text>
</comment>
<dbReference type="NCBIfam" id="NF003915">
    <property type="entry name" value="PRK05441.1"/>
    <property type="match status" value="1"/>
</dbReference>
<gene>
    <name evidence="3 5" type="primary">murQ</name>
    <name evidence="5" type="ORF">ISU02_07505</name>
</gene>
<dbReference type="PROSITE" id="PS01272">
    <property type="entry name" value="GCKR"/>
    <property type="match status" value="1"/>
</dbReference>
<dbReference type="Gene3D" id="1.10.8.1080">
    <property type="match status" value="1"/>
</dbReference>
<keyword evidence="2 3" id="KW-0119">Carbohydrate metabolism</keyword>
<dbReference type="InterPro" id="IPR046348">
    <property type="entry name" value="SIS_dom_sf"/>
</dbReference>
<dbReference type="RefSeq" id="WP_194701197.1">
    <property type="nucleotide sequence ID" value="NZ_JADKNH010000004.1"/>
</dbReference>
<sequence length="308" mass="33386">MIDLKKLTTETRNPRTMTLDHMTPIEIATLMNKEDRHIIEAVQEVLPEVSTLIEWCTYALKHQGRIIYIGAGTSGRLGLLDAVECPPTFGISPERVVGLIAGGESAFITAVEGAEDSTTLGEDDLKKIALTANDIVIGIAASGRTPYVIYALKYAKKMGCKTAIIACNKNSEMSKEADIAIEPVTGPEVLTGSTRLKAGTAQKMILNMISTGAMIGIGKVYQNLMVDVMQTNAKLVTRAENIVIDATQCSRSQAQSTLEKSKGSVKIAITMILLQCSFEEAQNLLEKSNGHIRNALEGNYSLKEEKHE</sequence>
<feature type="domain" description="SIS" evidence="4">
    <location>
        <begin position="56"/>
        <end position="219"/>
    </location>
</feature>
<dbReference type="InterPro" id="IPR001347">
    <property type="entry name" value="SIS_dom"/>
</dbReference>
<evidence type="ECO:0000256" key="3">
    <source>
        <dbReference type="HAMAP-Rule" id="MF_00068"/>
    </source>
</evidence>
<dbReference type="InterPro" id="IPR005486">
    <property type="entry name" value="Glucokinase_regulatory_CS"/>
</dbReference>
<dbReference type="EMBL" id="JADKNH010000004">
    <property type="protein sequence ID" value="MBF4692960.1"/>
    <property type="molecule type" value="Genomic_DNA"/>
</dbReference>
<dbReference type="PROSITE" id="PS51464">
    <property type="entry name" value="SIS"/>
    <property type="match status" value="1"/>
</dbReference>
<comment type="catalytic activity">
    <reaction evidence="3">
        <text>N-acetyl-D-muramate 6-phosphate + H2O = N-acetyl-D-glucosamine 6-phosphate + (R)-lactate</text>
        <dbReference type="Rhea" id="RHEA:26410"/>
        <dbReference type="ChEBI" id="CHEBI:15377"/>
        <dbReference type="ChEBI" id="CHEBI:16004"/>
        <dbReference type="ChEBI" id="CHEBI:57513"/>
        <dbReference type="ChEBI" id="CHEBI:58722"/>
        <dbReference type="EC" id="4.2.1.126"/>
    </reaction>
</comment>
<dbReference type="NCBIfam" id="NF009222">
    <property type="entry name" value="PRK12570.1"/>
    <property type="match status" value="1"/>
</dbReference>
<feature type="active site" evidence="3">
    <location>
        <position position="115"/>
    </location>
</feature>
<keyword evidence="6" id="KW-1185">Reference proteome</keyword>
<dbReference type="InterPro" id="IPR005488">
    <property type="entry name" value="Etherase_MurQ"/>
</dbReference>
<keyword evidence="1 3" id="KW-0456">Lyase</keyword>
<dbReference type="InterPro" id="IPR040190">
    <property type="entry name" value="MURQ/GCKR"/>
</dbReference>
<dbReference type="HAMAP" id="MF_00068">
    <property type="entry name" value="MurQ"/>
    <property type="match status" value="1"/>
</dbReference>
<evidence type="ECO:0000313" key="6">
    <source>
        <dbReference type="Proteomes" id="UP000614200"/>
    </source>
</evidence>
<dbReference type="SUPFAM" id="SSF53697">
    <property type="entry name" value="SIS domain"/>
    <property type="match status" value="1"/>
</dbReference>
<organism evidence="5 6">
    <name type="scientific">Fusibacter ferrireducens</name>
    <dbReference type="NCBI Taxonomy" id="2785058"/>
    <lineage>
        <taxon>Bacteria</taxon>
        <taxon>Bacillati</taxon>
        <taxon>Bacillota</taxon>
        <taxon>Clostridia</taxon>
        <taxon>Eubacteriales</taxon>
        <taxon>Eubacteriales Family XII. Incertae Sedis</taxon>
        <taxon>Fusibacter</taxon>
    </lineage>
</organism>
<evidence type="ECO:0000313" key="5">
    <source>
        <dbReference type="EMBL" id="MBF4692960.1"/>
    </source>
</evidence>
<name>A0ABR9ZR84_9FIRM</name>
<proteinExistence type="inferred from homology"/>
<comment type="pathway">
    <text evidence="3">Amino-sugar metabolism; N-acetylmuramate degradation.</text>
</comment>
<dbReference type="NCBIfam" id="TIGR00274">
    <property type="entry name" value="N-acetylmuramic acid 6-phosphate etherase"/>
    <property type="match status" value="1"/>
</dbReference>
<dbReference type="EC" id="4.2.1.126" evidence="3"/>
<comment type="similarity">
    <text evidence="3">Belongs to the GCKR-like family. MurNAc-6-P etherase subfamily.</text>
</comment>
<feature type="active site" description="Proton donor" evidence="3">
    <location>
        <position position="84"/>
    </location>
</feature>
<comment type="subunit">
    <text evidence="3">Homodimer.</text>
</comment>
<evidence type="ECO:0000256" key="2">
    <source>
        <dbReference type="ARBA" id="ARBA00023277"/>
    </source>
</evidence>
<dbReference type="Pfam" id="PF22645">
    <property type="entry name" value="GKRP_SIS_N"/>
    <property type="match status" value="1"/>
</dbReference>
<reference evidence="5 6" key="1">
    <citation type="submission" date="2020-11" db="EMBL/GenBank/DDBJ databases">
        <title>Fusibacter basophilias sp. nov.</title>
        <authorList>
            <person name="Qiu D."/>
        </authorList>
    </citation>
    <scope>NUCLEOTIDE SEQUENCE [LARGE SCALE GENOMIC DNA]</scope>
    <source>
        <strain evidence="5 6">Q10-2</strain>
    </source>
</reference>
<dbReference type="GO" id="GO:0016829">
    <property type="term" value="F:lyase activity"/>
    <property type="evidence" value="ECO:0007669"/>
    <property type="project" value="UniProtKB-KW"/>
</dbReference>
<protein>
    <recommendedName>
        <fullName evidence="3">N-acetylmuramic acid 6-phosphate etherase</fullName>
        <shortName evidence="3">MurNAc-6-P etherase</shortName>
        <ecNumber evidence="3">4.2.1.126</ecNumber>
    </recommendedName>
    <alternativeName>
        <fullName evidence="3">N-acetylmuramic acid 6-phosphate hydrolase</fullName>
    </alternativeName>
    <alternativeName>
        <fullName evidence="3">N-acetylmuramic acid 6-phosphate lyase</fullName>
    </alternativeName>
</protein>
<evidence type="ECO:0000259" key="4">
    <source>
        <dbReference type="PROSITE" id="PS51464"/>
    </source>
</evidence>
<dbReference type="PANTHER" id="PTHR10088:SF4">
    <property type="entry name" value="GLUCOKINASE REGULATORY PROTEIN"/>
    <property type="match status" value="1"/>
</dbReference>
<accession>A0ABR9ZR84</accession>
<comment type="function">
    <text evidence="3">Specifically catalyzes the cleavage of the D-lactyl ether substituent of MurNAc 6-phosphate, producing GlcNAc 6-phosphate and D-lactate.</text>
</comment>
<comment type="miscellaneous">
    <text evidence="3">A lyase-type mechanism (elimination/hydration) is suggested for the cleavage of the lactyl ether bond of MurNAc 6-phosphate, with the formation of an alpha,beta-unsaturated aldehyde intermediate with (E)-stereochemistry, followed by the syn addition of water to give product.</text>
</comment>